<gene>
    <name evidence="1" type="ORF">SAMN05421837_103979</name>
</gene>
<dbReference type="NCBIfam" id="TIGR04498">
    <property type="entry name" value="AbiV_defense"/>
    <property type="match status" value="1"/>
</dbReference>
<organism evidence="1 2">
    <name type="scientific">Amycolatopsis pretoriensis</name>
    <dbReference type="NCBI Taxonomy" id="218821"/>
    <lineage>
        <taxon>Bacteria</taxon>
        <taxon>Bacillati</taxon>
        <taxon>Actinomycetota</taxon>
        <taxon>Actinomycetes</taxon>
        <taxon>Pseudonocardiales</taxon>
        <taxon>Pseudonocardiaceae</taxon>
        <taxon>Amycolatopsis</taxon>
    </lineage>
</organism>
<dbReference type="Pfam" id="PF18728">
    <property type="entry name" value="HEPN_AbiV"/>
    <property type="match status" value="1"/>
</dbReference>
<dbReference type="RefSeq" id="WP_086680200.1">
    <property type="nucleotide sequence ID" value="NZ_FNUJ01000003.1"/>
</dbReference>
<protein>
    <submittedName>
        <fullName evidence="1">Abortive infection protein, AbiV family</fullName>
    </submittedName>
</protein>
<dbReference type="EMBL" id="FNUJ01000003">
    <property type="protein sequence ID" value="SEF27656.1"/>
    <property type="molecule type" value="Genomic_DNA"/>
</dbReference>
<dbReference type="AlphaFoldDB" id="A0A1H5QNJ8"/>
<dbReference type="InterPro" id="IPR030987">
    <property type="entry name" value="AbiV"/>
</dbReference>
<sequence>MPPRTTALTPEQARALGKAALANAVSLLDEVKILLEHHKWARSYALATLAIEEYGKFRLCEEAAARPPANWRNFWSELKTHDPKTREWSGALLDSMRPPRGGGQAAWNHARSVMTADNSKFAKAVSESKMSGLYVDWDDPSAQPLIPGERVNEALARNMFNAASRVIH</sequence>
<evidence type="ECO:0000313" key="2">
    <source>
        <dbReference type="Proteomes" id="UP000198878"/>
    </source>
</evidence>
<dbReference type="Proteomes" id="UP000198878">
    <property type="component" value="Unassembled WGS sequence"/>
</dbReference>
<evidence type="ECO:0000313" key="1">
    <source>
        <dbReference type="EMBL" id="SEF27656.1"/>
    </source>
</evidence>
<proteinExistence type="predicted"/>
<keyword evidence="2" id="KW-1185">Reference proteome</keyword>
<name>A0A1H5QNJ8_9PSEU</name>
<dbReference type="OrthoDB" id="9934927at2"/>
<reference evidence="2" key="1">
    <citation type="submission" date="2016-10" db="EMBL/GenBank/DDBJ databases">
        <authorList>
            <person name="Varghese N."/>
            <person name="Submissions S."/>
        </authorList>
    </citation>
    <scope>NUCLEOTIDE SEQUENCE [LARGE SCALE GENOMIC DNA]</scope>
    <source>
        <strain evidence="2">DSM 44654</strain>
    </source>
</reference>
<accession>A0A1H5QNJ8</accession>